<sequence>GSSNQTDHVTFSHCDYYNSNVNPFFLDAILADYITVRNCFLDTDANFLRLQGDHNHIVGNIFHNWGTAESLKRIWLMPSKYSIISHNQFISCNIEVKLGSNYTNISNNIFRTRDGANQYDYAILLKADTVDLEDIIVSHNNIHNFGTGVLLTQLADAKSQDIIIANNRIDGCTIGIHIDTIKNEHTMIHGNQLFGNTTDLTDTGVETRKHDNISNAATRTWLAEA</sequence>
<reference evidence="1" key="1">
    <citation type="journal article" date="2014" name="Front. Microbiol.">
        <title>High frequency of phylogenetically diverse reductive dehalogenase-homologous genes in deep subseafloor sedimentary metagenomes.</title>
        <authorList>
            <person name="Kawai M."/>
            <person name="Futagami T."/>
            <person name="Toyoda A."/>
            <person name="Takaki Y."/>
            <person name="Nishi S."/>
            <person name="Hori S."/>
            <person name="Arai W."/>
            <person name="Tsubouchi T."/>
            <person name="Morono Y."/>
            <person name="Uchiyama I."/>
            <person name="Ito T."/>
            <person name="Fujiyama A."/>
            <person name="Inagaki F."/>
            <person name="Takami H."/>
        </authorList>
    </citation>
    <scope>NUCLEOTIDE SEQUENCE</scope>
    <source>
        <strain evidence="1">Expedition CK06-06</strain>
    </source>
</reference>
<dbReference type="Gene3D" id="2.160.20.10">
    <property type="entry name" value="Single-stranded right-handed beta-helix, Pectin lyase-like"/>
    <property type="match status" value="1"/>
</dbReference>
<comment type="caution">
    <text evidence="1">The sequence shown here is derived from an EMBL/GenBank/DDBJ whole genome shotgun (WGS) entry which is preliminary data.</text>
</comment>
<dbReference type="SUPFAM" id="SSF51126">
    <property type="entry name" value="Pectin lyase-like"/>
    <property type="match status" value="1"/>
</dbReference>
<dbReference type="SMART" id="SM00710">
    <property type="entry name" value="PbH1"/>
    <property type="match status" value="6"/>
</dbReference>
<dbReference type="InterPro" id="IPR012334">
    <property type="entry name" value="Pectin_lyas_fold"/>
</dbReference>
<protein>
    <recommendedName>
        <fullName evidence="2">Right handed beta helix domain-containing protein</fullName>
    </recommendedName>
</protein>
<organism evidence="1">
    <name type="scientific">marine sediment metagenome</name>
    <dbReference type="NCBI Taxonomy" id="412755"/>
    <lineage>
        <taxon>unclassified sequences</taxon>
        <taxon>metagenomes</taxon>
        <taxon>ecological metagenomes</taxon>
    </lineage>
</organism>
<name>X1FXZ0_9ZZZZ</name>
<evidence type="ECO:0000313" key="1">
    <source>
        <dbReference type="EMBL" id="GAH34204.1"/>
    </source>
</evidence>
<feature type="non-terminal residue" evidence="1">
    <location>
        <position position="1"/>
    </location>
</feature>
<dbReference type="InterPro" id="IPR011050">
    <property type="entry name" value="Pectin_lyase_fold/virulence"/>
</dbReference>
<evidence type="ECO:0008006" key="2">
    <source>
        <dbReference type="Google" id="ProtNLM"/>
    </source>
</evidence>
<dbReference type="AlphaFoldDB" id="X1FXZ0"/>
<gene>
    <name evidence="1" type="ORF">S03H2_22138</name>
</gene>
<dbReference type="EMBL" id="BARU01011872">
    <property type="protein sequence ID" value="GAH34204.1"/>
    <property type="molecule type" value="Genomic_DNA"/>
</dbReference>
<accession>X1FXZ0</accession>
<proteinExistence type="predicted"/>
<dbReference type="InterPro" id="IPR006626">
    <property type="entry name" value="PbH1"/>
</dbReference>